<dbReference type="OrthoDB" id="9814896at2"/>
<dbReference type="EMBL" id="FXTK01000017">
    <property type="protein sequence ID" value="SMO90341.1"/>
    <property type="molecule type" value="Genomic_DNA"/>
</dbReference>
<dbReference type="Pfam" id="PF22741">
    <property type="entry name" value="PTP-NADK"/>
    <property type="match status" value="1"/>
</dbReference>
<dbReference type="InterPro" id="IPR055214">
    <property type="entry name" value="PTP-NADK"/>
</dbReference>
<dbReference type="Proteomes" id="UP000319014">
    <property type="component" value="Unassembled WGS sequence"/>
</dbReference>
<dbReference type="GO" id="GO:0016791">
    <property type="term" value="F:phosphatase activity"/>
    <property type="evidence" value="ECO:0007669"/>
    <property type="project" value="TreeGrafter"/>
</dbReference>
<dbReference type="PANTHER" id="PTHR31126:SF72">
    <property type="entry name" value="DUAL SPECIFICITY PROTEIN PHOSPHATASE TPBA"/>
    <property type="match status" value="1"/>
</dbReference>
<sequence length="184" mass="20405">MKRFRYLLSLVLVAVTLLAAHLLGLQFGGNFHAVVPGEAYRSGQPSAEDLTRWTYSHGIRSVINLRGTHVGTPWYDAEIAASEKLGLQHFDFAMSARKELSAQDAERLIGMLRDAPKPVLIHCMSGADRTGLAAALYLAQSGHDEDRAEAQISIRYGHLSIPYTAAWPMDQTWEKLEAMFGYES</sequence>
<keyword evidence="4" id="KW-1185">Reference proteome</keyword>
<name>A0A521F414_9RHOB</name>
<feature type="domain" description="Tyrosine specific protein phosphatases" evidence="2">
    <location>
        <begin position="90"/>
        <end position="155"/>
    </location>
</feature>
<dbReference type="RefSeq" id="WP_142664216.1">
    <property type="nucleotide sequence ID" value="NZ_FXTK01000017.1"/>
</dbReference>
<dbReference type="SUPFAM" id="SSF52799">
    <property type="entry name" value="(Phosphotyrosine protein) phosphatases II"/>
    <property type="match status" value="1"/>
</dbReference>
<accession>A0A521F414</accession>
<dbReference type="PROSITE" id="PS00383">
    <property type="entry name" value="TYR_PHOSPHATASE_1"/>
    <property type="match status" value="1"/>
</dbReference>
<dbReference type="PANTHER" id="PTHR31126">
    <property type="entry name" value="TYROSINE-PROTEIN PHOSPHATASE"/>
    <property type="match status" value="1"/>
</dbReference>
<reference evidence="3 4" key="1">
    <citation type="submission" date="2017-05" db="EMBL/GenBank/DDBJ databases">
        <authorList>
            <person name="Varghese N."/>
            <person name="Submissions S."/>
        </authorList>
    </citation>
    <scope>NUCLEOTIDE SEQUENCE [LARGE SCALE GENOMIC DNA]</scope>
    <source>
        <strain evidence="3 4">DSM 100094</strain>
    </source>
</reference>
<gene>
    <name evidence="3" type="ORF">SAMN06265221_11770</name>
</gene>
<dbReference type="CDD" id="cd14529">
    <property type="entry name" value="TpbA-like"/>
    <property type="match status" value="1"/>
</dbReference>
<evidence type="ECO:0000313" key="4">
    <source>
        <dbReference type="Proteomes" id="UP000319014"/>
    </source>
</evidence>
<dbReference type="InterPro" id="IPR000387">
    <property type="entry name" value="Tyr_Pase_dom"/>
</dbReference>
<protein>
    <submittedName>
        <fullName evidence="3">Tyrosine phosphatase family protein</fullName>
    </submittedName>
</protein>
<evidence type="ECO:0000256" key="1">
    <source>
        <dbReference type="ARBA" id="ARBA00009580"/>
    </source>
</evidence>
<dbReference type="Gene3D" id="3.90.190.10">
    <property type="entry name" value="Protein tyrosine phosphatase superfamily"/>
    <property type="match status" value="1"/>
</dbReference>
<organism evidence="3 4">
    <name type="scientific">Paracoccus laeviglucosivorans</name>
    <dbReference type="NCBI Taxonomy" id="1197861"/>
    <lineage>
        <taxon>Bacteria</taxon>
        <taxon>Pseudomonadati</taxon>
        <taxon>Pseudomonadota</taxon>
        <taxon>Alphaproteobacteria</taxon>
        <taxon>Rhodobacterales</taxon>
        <taxon>Paracoccaceae</taxon>
        <taxon>Paracoccus</taxon>
    </lineage>
</organism>
<dbReference type="PROSITE" id="PS50056">
    <property type="entry name" value="TYR_PHOSPHATASE_2"/>
    <property type="match status" value="1"/>
</dbReference>
<comment type="similarity">
    <text evidence="1">Belongs to the protein-tyrosine phosphatase family.</text>
</comment>
<evidence type="ECO:0000313" key="3">
    <source>
        <dbReference type="EMBL" id="SMO90341.1"/>
    </source>
</evidence>
<dbReference type="InterPro" id="IPR029021">
    <property type="entry name" value="Prot-tyrosine_phosphatase-like"/>
</dbReference>
<dbReference type="AlphaFoldDB" id="A0A521F414"/>
<evidence type="ECO:0000259" key="2">
    <source>
        <dbReference type="PROSITE" id="PS50056"/>
    </source>
</evidence>
<proteinExistence type="inferred from homology"/>
<dbReference type="InterPro" id="IPR016130">
    <property type="entry name" value="Tyr_Pase_AS"/>
</dbReference>